<comment type="similarity">
    <text evidence="4 12">Belongs to the DHPS family.</text>
</comment>
<dbReference type="PROSITE" id="PS00793">
    <property type="entry name" value="DHPS_2"/>
    <property type="match status" value="1"/>
</dbReference>
<dbReference type="OrthoDB" id="9811744at2"/>
<dbReference type="FunFam" id="3.20.20.20:FF:000006">
    <property type="entry name" value="Dihydropteroate synthase"/>
    <property type="match status" value="1"/>
</dbReference>
<sequence length="277" mass="29329">MSELRCGRFNLDLSRPLVMGILNVTPDSFSDGGRNLAFDAAVAHARQLIDEGADMLDIGGESTRPGAAPVPLDEELARLLPLIEALRGCGVPLSIDTFKPAVMRAVLDAGADMINDIYGFRQPGAIEAVARGTSGLCLMHMQGEPRTMQQAPVYRDVAGEVSAFLDAQAQRLLAAGIARERICLDPGFGFGKTAPHNYELMRRLPEVGALGYPLLVGVSRKTMIGAVTGKPVDDRVSGSIAGALAAVARGAAIVRVHDVAATVDALKVWRAVESWSD</sequence>
<dbReference type="Pfam" id="PF00809">
    <property type="entry name" value="Pterin_bind"/>
    <property type="match status" value="1"/>
</dbReference>
<evidence type="ECO:0000256" key="10">
    <source>
        <dbReference type="ARBA" id="ARBA00022909"/>
    </source>
</evidence>
<comment type="catalytic activity">
    <reaction evidence="1">
        <text>(7,8-dihydropterin-6-yl)methyl diphosphate + 4-aminobenzoate = 7,8-dihydropteroate + diphosphate</text>
        <dbReference type="Rhea" id="RHEA:19949"/>
        <dbReference type="ChEBI" id="CHEBI:17836"/>
        <dbReference type="ChEBI" id="CHEBI:17839"/>
        <dbReference type="ChEBI" id="CHEBI:33019"/>
        <dbReference type="ChEBI" id="CHEBI:72950"/>
        <dbReference type="EC" id="2.5.1.15"/>
    </reaction>
</comment>
<evidence type="ECO:0000256" key="12">
    <source>
        <dbReference type="RuleBase" id="RU361205"/>
    </source>
</evidence>
<dbReference type="InterPro" id="IPR045031">
    <property type="entry name" value="DHP_synth-like"/>
</dbReference>
<keyword evidence="9 12" id="KW-0460">Magnesium</keyword>
<evidence type="ECO:0000313" key="15">
    <source>
        <dbReference type="Proteomes" id="UP000277294"/>
    </source>
</evidence>
<reference evidence="14 15" key="1">
    <citation type="submission" date="2018-10" db="EMBL/GenBank/DDBJ databases">
        <authorList>
            <person name="Criscuolo A."/>
        </authorList>
    </citation>
    <scope>NUCLEOTIDE SEQUENCE [LARGE SCALE GENOMIC DNA]</scope>
    <source>
        <strain evidence="14">DnA1</strain>
    </source>
</reference>
<evidence type="ECO:0000256" key="1">
    <source>
        <dbReference type="ARBA" id="ARBA00000012"/>
    </source>
</evidence>
<evidence type="ECO:0000256" key="7">
    <source>
        <dbReference type="ARBA" id="ARBA00022679"/>
    </source>
</evidence>
<comment type="cofactor">
    <cofactor evidence="2 12">
        <name>Mg(2+)</name>
        <dbReference type="ChEBI" id="CHEBI:18420"/>
    </cofactor>
</comment>
<evidence type="ECO:0000256" key="6">
    <source>
        <dbReference type="ARBA" id="ARBA00016919"/>
    </source>
</evidence>
<proteinExistence type="inferred from homology"/>
<dbReference type="SUPFAM" id="SSF51717">
    <property type="entry name" value="Dihydropteroate synthetase-like"/>
    <property type="match status" value="1"/>
</dbReference>
<dbReference type="Proteomes" id="UP000277294">
    <property type="component" value="Unassembled WGS sequence"/>
</dbReference>
<dbReference type="GO" id="GO:0005829">
    <property type="term" value="C:cytosol"/>
    <property type="evidence" value="ECO:0007669"/>
    <property type="project" value="TreeGrafter"/>
</dbReference>
<dbReference type="NCBIfam" id="TIGR01496">
    <property type="entry name" value="DHPS"/>
    <property type="match status" value="1"/>
</dbReference>
<dbReference type="PROSITE" id="PS00792">
    <property type="entry name" value="DHPS_1"/>
    <property type="match status" value="1"/>
</dbReference>
<dbReference type="UniPathway" id="UPA00077">
    <property type="reaction ID" value="UER00156"/>
</dbReference>
<dbReference type="InterPro" id="IPR011005">
    <property type="entry name" value="Dihydropteroate_synth-like_sf"/>
</dbReference>
<dbReference type="RefSeq" id="WP_124080931.1">
    <property type="nucleotide sequence ID" value="NZ_UWPJ01000026.1"/>
</dbReference>
<comment type="pathway">
    <text evidence="3 12">Cofactor biosynthesis; tetrahydrofolate biosynthesis; 7,8-dihydrofolate from 2-amino-4-hydroxy-6-hydroxymethyl-7,8-dihydropteridine diphosphate and 4-aminobenzoate: step 1/2.</text>
</comment>
<evidence type="ECO:0000256" key="8">
    <source>
        <dbReference type="ARBA" id="ARBA00022723"/>
    </source>
</evidence>
<dbReference type="PROSITE" id="PS50972">
    <property type="entry name" value="PTERIN_BINDING"/>
    <property type="match status" value="1"/>
</dbReference>
<gene>
    <name evidence="14" type="primary">folP</name>
    <name evidence="14" type="ORF">PIGHUM_03494</name>
</gene>
<evidence type="ECO:0000259" key="13">
    <source>
        <dbReference type="PROSITE" id="PS50972"/>
    </source>
</evidence>
<dbReference type="Gene3D" id="3.20.20.20">
    <property type="entry name" value="Dihydropteroate synthase-like"/>
    <property type="match status" value="1"/>
</dbReference>
<feature type="domain" description="Pterin-binding" evidence="13">
    <location>
        <begin position="16"/>
        <end position="267"/>
    </location>
</feature>
<dbReference type="GO" id="GO:0046656">
    <property type="term" value="P:folic acid biosynthetic process"/>
    <property type="evidence" value="ECO:0007669"/>
    <property type="project" value="UniProtKB-KW"/>
</dbReference>
<dbReference type="AlphaFoldDB" id="A0A3P4B727"/>
<keyword evidence="8 12" id="KW-0479">Metal-binding</keyword>
<evidence type="ECO:0000256" key="11">
    <source>
        <dbReference type="ARBA" id="ARBA00030193"/>
    </source>
</evidence>
<accession>A0A3P4B727</accession>
<organism evidence="14 15">
    <name type="scientific">Pigmentiphaga humi</name>
    <dbReference type="NCBI Taxonomy" id="2478468"/>
    <lineage>
        <taxon>Bacteria</taxon>
        <taxon>Pseudomonadati</taxon>
        <taxon>Pseudomonadota</taxon>
        <taxon>Betaproteobacteria</taxon>
        <taxon>Burkholderiales</taxon>
        <taxon>Alcaligenaceae</taxon>
        <taxon>Pigmentiphaga</taxon>
    </lineage>
</organism>
<dbReference type="GO" id="GO:0046872">
    <property type="term" value="F:metal ion binding"/>
    <property type="evidence" value="ECO:0007669"/>
    <property type="project" value="UniProtKB-KW"/>
</dbReference>
<comment type="function">
    <text evidence="12">Catalyzes the condensation of para-aminobenzoate (pABA) with 6-hydroxymethyl-7,8-dihydropterin diphosphate (DHPt-PP) to form 7,8-dihydropteroate (H2Pte), the immediate precursor of folate derivatives.</text>
</comment>
<dbReference type="EC" id="2.5.1.15" evidence="5 12"/>
<dbReference type="EMBL" id="UWPJ01000026">
    <property type="protein sequence ID" value="VCU71410.1"/>
    <property type="molecule type" value="Genomic_DNA"/>
</dbReference>
<evidence type="ECO:0000256" key="3">
    <source>
        <dbReference type="ARBA" id="ARBA00004763"/>
    </source>
</evidence>
<dbReference type="GO" id="GO:0004156">
    <property type="term" value="F:dihydropteroate synthase activity"/>
    <property type="evidence" value="ECO:0007669"/>
    <property type="project" value="UniProtKB-EC"/>
</dbReference>
<keyword evidence="10 12" id="KW-0289">Folate biosynthesis</keyword>
<dbReference type="PANTHER" id="PTHR20941">
    <property type="entry name" value="FOLATE SYNTHESIS PROTEINS"/>
    <property type="match status" value="1"/>
</dbReference>
<keyword evidence="15" id="KW-1185">Reference proteome</keyword>
<evidence type="ECO:0000313" key="14">
    <source>
        <dbReference type="EMBL" id="VCU71410.1"/>
    </source>
</evidence>
<evidence type="ECO:0000256" key="9">
    <source>
        <dbReference type="ARBA" id="ARBA00022842"/>
    </source>
</evidence>
<evidence type="ECO:0000256" key="5">
    <source>
        <dbReference type="ARBA" id="ARBA00012458"/>
    </source>
</evidence>
<evidence type="ECO:0000256" key="4">
    <source>
        <dbReference type="ARBA" id="ARBA00009503"/>
    </source>
</evidence>
<dbReference type="CDD" id="cd00739">
    <property type="entry name" value="DHPS"/>
    <property type="match status" value="1"/>
</dbReference>
<protein>
    <recommendedName>
        <fullName evidence="6 12">Dihydropteroate synthase</fullName>
        <shortName evidence="12">DHPS</shortName>
        <ecNumber evidence="5 12">2.5.1.15</ecNumber>
    </recommendedName>
    <alternativeName>
        <fullName evidence="11 12">Dihydropteroate pyrophosphorylase</fullName>
    </alternativeName>
</protein>
<dbReference type="InterPro" id="IPR006390">
    <property type="entry name" value="DHP_synth_dom"/>
</dbReference>
<evidence type="ECO:0000256" key="2">
    <source>
        <dbReference type="ARBA" id="ARBA00001946"/>
    </source>
</evidence>
<name>A0A3P4B727_9BURK</name>
<keyword evidence="7 12" id="KW-0808">Transferase</keyword>
<dbReference type="GO" id="GO:0046654">
    <property type="term" value="P:tetrahydrofolate biosynthetic process"/>
    <property type="evidence" value="ECO:0007669"/>
    <property type="project" value="UniProtKB-UniPathway"/>
</dbReference>
<dbReference type="InterPro" id="IPR000489">
    <property type="entry name" value="Pterin-binding_dom"/>
</dbReference>
<dbReference type="PANTHER" id="PTHR20941:SF1">
    <property type="entry name" value="FOLIC ACID SYNTHESIS PROTEIN FOL1"/>
    <property type="match status" value="1"/>
</dbReference>